<evidence type="ECO:0000313" key="4">
    <source>
        <dbReference type="Proteomes" id="UP000069205"/>
    </source>
</evidence>
<dbReference type="PATRIC" id="fig|42253.5.peg.1737"/>
<dbReference type="AlphaFoldDB" id="A0A0K2GB67"/>
<dbReference type="EMBL" id="CP011801">
    <property type="protein sequence ID" value="ALA58188.1"/>
    <property type="molecule type" value="Genomic_DNA"/>
</dbReference>
<evidence type="ECO:0000256" key="1">
    <source>
        <dbReference type="SAM" id="MobiDB-lite"/>
    </source>
</evidence>
<dbReference type="KEGG" id="nmv:NITMOv2_1768"/>
<name>A0A0K2GB67_NITMO</name>
<keyword evidence="4" id="KW-1185">Reference proteome</keyword>
<gene>
    <name evidence="3" type="ORF">NITMOv2_1768</name>
</gene>
<accession>A0A0K2GB67</accession>
<dbReference type="OrthoDB" id="9779281at2"/>
<feature type="region of interest" description="Disordered" evidence="1">
    <location>
        <begin position="228"/>
        <end position="248"/>
    </location>
</feature>
<feature type="signal peptide" evidence="2">
    <location>
        <begin position="1"/>
        <end position="22"/>
    </location>
</feature>
<protein>
    <submittedName>
        <fullName evidence="3">Uncharacterized protein</fullName>
    </submittedName>
</protein>
<reference evidence="3 4" key="1">
    <citation type="journal article" date="2015" name="Proc. Natl. Acad. Sci. U.S.A.">
        <title>Expanded metabolic versatility of ubiquitous nitrite-oxidizing bacteria from the genus Nitrospira.</title>
        <authorList>
            <person name="Koch H."/>
            <person name="Lucker S."/>
            <person name="Albertsen M."/>
            <person name="Kitzinger K."/>
            <person name="Herbold C."/>
            <person name="Spieck E."/>
            <person name="Nielsen P.H."/>
            <person name="Wagner M."/>
            <person name="Daims H."/>
        </authorList>
    </citation>
    <scope>NUCLEOTIDE SEQUENCE [LARGE SCALE GENOMIC DNA]</scope>
    <source>
        <strain evidence="3 4">NSP M-1</strain>
    </source>
</reference>
<dbReference type="STRING" id="42253.NITMOv2_1768"/>
<feature type="chain" id="PRO_5005476882" evidence="2">
    <location>
        <begin position="23"/>
        <end position="248"/>
    </location>
</feature>
<sequence>MRKVLALGAAVMIVGSVSVAVAQERLQQGASGSSLGVGTGVGDISGSPGRTQAFDRNAFLDRLSLPETVYGRVLAIDFPAGKMHLETGGSSHDEGRAGGGAMNSLTVYFDDKTNMDQLKTLNHGDDISLQVVEATTAHQQYGTGRKIVREVYLLRGNEKLAGFGGLGQRPNPMTERAIETNSGSTTGGVAGSVLPGEVKGIVDSPIGEFTGAAPCWNCEPQPGWGYQTQNKSDYGTDTAKPNLVKGLQ</sequence>
<dbReference type="RefSeq" id="WP_053379383.1">
    <property type="nucleotide sequence ID" value="NZ_CP011801.1"/>
</dbReference>
<proteinExistence type="predicted"/>
<evidence type="ECO:0000313" key="3">
    <source>
        <dbReference type="EMBL" id="ALA58188.1"/>
    </source>
</evidence>
<organism evidence="3 4">
    <name type="scientific">Nitrospira moscoviensis</name>
    <dbReference type="NCBI Taxonomy" id="42253"/>
    <lineage>
        <taxon>Bacteria</taxon>
        <taxon>Pseudomonadati</taxon>
        <taxon>Nitrospirota</taxon>
        <taxon>Nitrospiria</taxon>
        <taxon>Nitrospirales</taxon>
        <taxon>Nitrospiraceae</taxon>
        <taxon>Nitrospira</taxon>
    </lineage>
</organism>
<dbReference type="Proteomes" id="UP000069205">
    <property type="component" value="Chromosome"/>
</dbReference>
<evidence type="ECO:0000256" key="2">
    <source>
        <dbReference type="SAM" id="SignalP"/>
    </source>
</evidence>
<keyword evidence="2" id="KW-0732">Signal</keyword>